<keyword evidence="2 4" id="KW-0808">Transferase</keyword>
<dbReference type="InterPro" id="IPR033904">
    <property type="entry name" value="Trans_IPPS_HH"/>
</dbReference>
<reference evidence="5" key="1">
    <citation type="submission" date="2016-11" db="EMBL/GenBank/DDBJ databases">
        <authorList>
            <person name="Varghese N."/>
            <person name="Submissions S."/>
        </authorList>
    </citation>
    <scope>NUCLEOTIDE SEQUENCE [LARGE SCALE GENOMIC DNA]</scope>
    <source>
        <strain evidence="5">USBA-503</strain>
    </source>
</reference>
<dbReference type="CDD" id="cd00683">
    <property type="entry name" value="Trans_IPPS_HH"/>
    <property type="match status" value="1"/>
</dbReference>
<dbReference type="SFLD" id="SFLDG01018">
    <property type="entry name" value="Squalene/Phytoene_Synthase_Lik"/>
    <property type="match status" value="1"/>
</dbReference>
<dbReference type="RefSeq" id="WP_072873437.1">
    <property type="nucleotide sequence ID" value="NZ_FRAF01000006.1"/>
</dbReference>
<dbReference type="SUPFAM" id="SSF48576">
    <property type="entry name" value="Terpenoid synthases"/>
    <property type="match status" value="1"/>
</dbReference>
<accession>A0A1M6NLX3</accession>
<dbReference type="InterPro" id="IPR019845">
    <property type="entry name" value="Squalene/phytoene_synthase_CS"/>
</dbReference>
<dbReference type="Proteomes" id="UP000184016">
    <property type="component" value="Unassembled WGS sequence"/>
</dbReference>
<evidence type="ECO:0000313" key="4">
    <source>
        <dbReference type="EMBL" id="SHJ96700.1"/>
    </source>
</evidence>
<dbReference type="STRING" id="1830138.SAMN05443507_10693"/>
<dbReference type="PROSITE" id="PS01045">
    <property type="entry name" value="SQUALEN_PHYTOEN_SYN_2"/>
    <property type="match status" value="1"/>
</dbReference>
<dbReference type="Pfam" id="PF00494">
    <property type="entry name" value="SQS_PSY"/>
    <property type="match status" value="1"/>
</dbReference>
<dbReference type="Gene3D" id="1.10.600.10">
    <property type="entry name" value="Farnesyl Diphosphate Synthase"/>
    <property type="match status" value="1"/>
</dbReference>
<dbReference type="InterPro" id="IPR044843">
    <property type="entry name" value="Trans_IPPS_bact-type"/>
</dbReference>
<keyword evidence="5" id="KW-1185">Reference proteome</keyword>
<dbReference type="GO" id="GO:0016117">
    <property type="term" value="P:carotenoid biosynthetic process"/>
    <property type="evidence" value="ECO:0007669"/>
    <property type="project" value="UniProtKB-KW"/>
</dbReference>
<proteinExistence type="predicted"/>
<dbReference type="SFLD" id="SFLDS00005">
    <property type="entry name" value="Isoprenoid_Synthase_Type_I"/>
    <property type="match status" value="1"/>
</dbReference>
<dbReference type="SFLD" id="SFLDG01212">
    <property type="entry name" value="Phytoene_synthase_like"/>
    <property type="match status" value="1"/>
</dbReference>
<evidence type="ECO:0000256" key="2">
    <source>
        <dbReference type="ARBA" id="ARBA00022679"/>
    </source>
</evidence>
<dbReference type="AlphaFoldDB" id="A0A1M6NLX3"/>
<dbReference type="InterPro" id="IPR008949">
    <property type="entry name" value="Isoprenoid_synthase_dom_sf"/>
</dbReference>
<evidence type="ECO:0000256" key="1">
    <source>
        <dbReference type="ARBA" id="ARBA00004829"/>
    </source>
</evidence>
<dbReference type="GO" id="GO:0004311">
    <property type="term" value="F:geranylgeranyl diphosphate synthase activity"/>
    <property type="evidence" value="ECO:0007669"/>
    <property type="project" value="InterPro"/>
</dbReference>
<dbReference type="InterPro" id="IPR002060">
    <property type="entry name" value="Squ/phyt_synthse"/>
</dbReference>
<protein>
    <submittedName>
        <fullName evidence="4">Farnesyl-diphosphate farnesyltransferase</fullName>
    </submittedName>
</protein>
<keyword evidence="3" id="KW-0125">Carotenoid biosynthesis</keyword>
<gene>
    <name evidence="4" type="ORF">SAMN05443507_10693</name>
</gene>
<dbReference type="OrthoDB" id="9787280at2"/>
<evidence type="ECO:0000256" key="3">
    <source>
        <dbReference type="ARBA" id="ARBA00022746"/>
    </source>
</evidence>
<sequence>MTLDEAYSVCKSIARQSGTSFYYGLQLLPVVKRRSMYAVYAWSRLCDDAVDEFSGEEAMSQLNRIQEVLERALADDYEQQTDAIVYALGDSIRRFQLPIAPFYGLLEGMRMDIQPQIYRTFDELKEYLKRVAGTIGEMCIGIFGIREGDASEMAVDMGIALQLTNILRDLKEDVERGRIYLPQEDFERFGYSMGDLKALRHTPAFIELMSFQVSRAYQFYHRVRPLFSMVEPDSLRCMRVLYMVYFNLLKRIEEDGYNVLARRIRISTPRKLWLVGETLWRPKMV</sequence>
<dbReference type="EMBL" id="FRAF01000006">
    <property type="protein sequence ID" value="SHJ96700.1"/>
    <property type="molecule type" value="Genomic_DNA"/>
</dbReference>
<organism evidence="4 5">
    <name type="scientific">Alicyclobacillus tolerans</name>
    <dbReference type="NCBI Taxonomy" id="90970"/>
    <lineage>
        <taxon>Bacteria</taxon>
        <taxon>Bacillati</taxon>
        <taxon>Bacillota</taxon>
        <taxon>Bacilli</taxon>
        <taxon>Bacillales</taxon>
        <taxon>Alicyclobacillaceae</taxon>
        <taxon>Alicyclobacillus</taxon>
    </lineage>
</organism>
<dbReference type="PANTHER" id="PTHR31480">
    <property type="entry name" value="BIFUNCTIONAL LYCOPENE CYCLASE/PHYTOENE SYNTHASE"/>
    <property type="match status" value="1"/>
</dbReference>
<name>A0A1M6NLX3_9BACL</name>
<comment type="pathway">
    <text evidence="1">Carotenoid biosynthesis.</text>
</comment>
<evidence type="ECO:0000313" key="5">
    <source>
        <dbReference type="Proteomes" id="UP000184016"/>
    </source>
</evidence>
<dbReference type="GO" id="GO:0051996">
    <property type="term" value="F:squalene synthase [NAD(P)H] activity"/>
    <property type="evidence" value="ECO:0007669"/>
    <property type="project" value="InterPro"/>
</dbReference>